<comment type="subunit">
    <text evidence="9">Monomer.</text>
</comment>
<evidence type="ECO:0000256" key="8">
    <source>
        <dbReference type="ARBA" id="ARBA00044633"/>
    </source>
</evidence>
<feature type="binding site" evidence="9">
    <location>
        <position position="168"/>
    </location>
    <ligand>
        <name>3-phosphoshikimate</name>
        <dbReference type="ChEBI" id="CHEBI:145989"/>
    </ligand>
</feature>
<dbReference type="GO" id="GO:0009073">
    <property type="term" value="P:aromatic amino acid family biosynthetic process"/>
    <property type="evidence" value="ECO:0007669"/>
    <property type="project" value="UniProtKB-KW"/>
</dbReference>
<dbReference type="Proteomes" id="UP000204391">
    <property type="component" value="Chromosome"/>
</dbReference>
<keyword evidence="5 9" id="KW-0028">Amino-acid biosynthesis</keyword>
<dbReference type="AlphaFoldDB" id="A0A221MD03"/>
<evidence type="ECO:0000256" key="7">
    <source>
        <dbReference type="ARBA" id="ARBA00023141"/>
    </source>
</evidence>
<feature type="binding site" evidence="9">
    <location>
        <position position="28"/>
    </location>
    <ligand>
        <name>3-phosphoshikimate</name>
        <dbReference type="ChEBI" id="CHEBI:145989"/>
    </ligand>
</feature>
<feature type="binding site" evidence="9">
    <location>
        <position position="347"/>
    </location>
    <ligand>
        <name>phosphoenolpyruvate</name>
        <dbReference type="ChEBI" id="CHEBI:58702"/>
    </ligand>
</feature>
<feature type="active site" description="Proton acceptor" evidence="9">
    <location>
        <position position="316"/>
    </location>
</feature>
<feature type="binding site" evidence="9">
    <location>
        <position position="95"/>
    </location>
    <ligand>
        <name>phosphoenolpyruvate</name>
        <dbReference type="ChEBI" id="CHEBI:58702"/>
    </ligand>
</feature>
<accession>A0A221MD03</accession>
<feature type="binding site" evidence="9">
    <location>
        <position position="389"/>
    </location>
    <ligand>
        <name>phosphoenolpyruvate</name>
        <dbReference type="ChEBI" id="CHEBI:58702"/>
    </ligand>
</feature>
<evidence type="ECO:0000256" key="1">
    <source>
        <dbReference type="ARBA" id="ARBA00002174"/>
    </source>
</evidence>
<feature type="binding site" evidence="9">
    <location>
        <position position="316"/>
    </location>
    <ligand>
        <name>3-phosphoshikimate</name>
        <dbReference type="ChEBI" id="CHEBI:145989"/>
    </ligand>
</feature>
<feature type="binding site" evidence="9">
    <location>
        <position position="123"/>
    </location>
    <ligand>
        <name>phosphoenolpyruvate</name>
        <dbReference type="ChEBI" id="CHEBI:58702"/>
    </ligand>
</feature>
<reference evidence="11 12" key="1">
    <citation type="journal article" date="2003" name="Int. J. Syst. Evol. Microbiol.">
        <title>Virgibacillus carmonensis sp. nov., Virgibacillus necropolis sp. nov. and Virgibacillus picturae sp. nov., three novel species isolated from deteriorated mural paintings, transfer of the species of the genus salibacillus to Virgibacillus, as Virgibacillus marismortui comb. nov. and Virgibacillus salexigens comb. nov., and emended description of the genus Virgibacillus.</title>
        <authorList>
            <person name="Heyrman J."/>
            <person name="Logan N.A."/>
            <person name="Busse H.J."/>
            <person name="Balcaen A."/>
            <person name="Lebbe L."/>
            <person name="Rodriguez-Diaz M."/>
            <person name="Swings J."/>
            <person name="De Vos P."/>
        </authorList>
    </citation>
    <scope>NUCLEOTIDE SEQUENCE [LARGE SCALE GENOMIC DNA]</scope>
    <source>
        <strain evidence="11 12">LMG 19488</strain>
    </source>
</reference>
<dbReference type="Pfam" id="PF00275">
    <property type="entry name" value="EPSP_synthase"/>
    <property type="match status" value="1"/>
</dbReference>
<feature type="binding site" evidence="9">
    <location>
        <position position="170"/>
    </location>
    <ligand>
        <name>phosphoenolpyruvate</name>
        <dbReference type="ChEBI" id="CHEBI:58702"/>
    </ligand>
</feature>
<sequence length="429" mass="46133">MAEKKLSPQKGVVSGVIEVPGDKSISHRAVIFGSMANGITEVSNFLDGEDCMRTIDVFKSMGVTIEKNETNLIIHGKGVNALKKPSNELYFGNSGTTARLLLGVLAGLPFQTYVTGDESLSKRPMNRVVSPLREMGAKIEAKGEENVLPLTIDQGQLSGIQYKLPVKSAQVKSALLLAGLFANNSTKISEITPTRDHTEHMLKAFGADIVKHELSTTITSNKQLKATNVTVPGDISSAAFLLVGAAIVPNSKLSISRVGLNETRTGIIDVFKKMGANIEITNVVAINGELIGDITISYKELEATLIEGDVIPRLIDEIPIIALLATQANGTTIIKDSQELRYKETDRIHAVVDVLSKLGASIEGTEDGMIIHGKTQLIGGEVSAYHDHRIAMMASIASLITRDEVILDDDSSIDISYPGFFQDLEKLLG</sequence>
<feature type="binding site" evidence="9">
    <location>
        <position position="23"/>
    </location>
    <ligand>
        <name>3-phosphoshikimate</name>
        <dbReference type="ChEBI" id="CHEBI:145989"/>
    </ligand>
</feature>
<proteinExistence type="inferred from homology"/>
<keyword evidence="7 9" id="KW-0057">Aromatic amino acid biosynthesis</keyword>
<dbReference type="PANTHER" id="PTHR21090:SF5">
    <property type="entry name" value="PENTAFUNCTIONAL AROM POLYPEPTIDE"/>
    <property type="match status" value="1"/>
</dbReference>
<keyword evidence="4 9" id="KW-0963">Cytoplasm</keyword>
<dbReference type="HAMAP" id="MF_00210">
    <property type="entry name" value="EPSP_synth"/>
    <property type="match status" value="1"/>
</dbReference>
<feature type="binding site" evidence="9">
    <location>
        <position position="343"/>
    </location>
    <ligand>
        <name>3-phosphoshikimate</name>
        <dbReference type="ChEBI" id="CHEBI:145989"/>
    </ligand>
</feature>
<dbReference type="GO" id="GO:0005737">
    <property type="term" value="C:cytoplasm"/>
    <property type="evidence" value="ECO:0007669"/>
    <property type="project" value="UniProtKB-SubCell"/>
</dbReference>
<dbReference type="InterPro" id="IPR023193">
    <property type="entry name" value="EPSP_synthase_CS"/>
</dbReference>
<dbReference type="InterPro" id="IPR013792">
    <property type="entry name" value="RNA3'P_cycl/enolpyr_Trfase_a/b"/>
</dbReference>
<comment type="subcellular location">
    <subcellularLocation>
        <location evidence="9">Cytoplasm</location>
    </subcellularLocation>
</comment>
<dbReference type="InterPro" id="IPR036968">
    <property type="entry name" value="Enolpyruvate_Tfrase_sf"/>
</dbReference>
<dbReference type="GO" id="GO:0008652">
    <property type="term" value="P:amino acid biosynthetic process"/>
    <property type="evidence" value="ECO:0007669"/>
    <property type="project" value="UniProtKB-KW"/>
</dbReference>
<comment type="catalytic activity">
    <reaction evidence="8">
        <text>3-phosphoshikimate + phosphoenolpyruvate = 5-O-(1-carboxyvinyl)-3-phosphoshikimate + phosphate</text>
        <dbReference type="Rhea" id="RHEA:21256"/>
        <dbReference type="ChEBI" id="CHEBI:43474"/>
        <dbReference type="ChEBI" id="CHEBI:57701"/>
        <dbReference type="ChEBI" id="CHEBI:58702"/>
        <dbReference type="ChEBI" id="CHEBI:145989"/>
        <dbReference type="EC" id="2.5.1.19"/>
    </reaction>
    <physiologicalReaction direction="left-to-right" evidence="8">
        <dbReference type="Rhea" id="RHEA:21257"/>
    </physiologicalReaction>
</comment>
<feature type="binding site" evidence="9">
    <location>
        <position position="23"/>
    </location>
    <ligand>
        <name>phosphoenolpyruvate</name>
        <dbReference type="ChEBI" id="CHEBI:58702"/>
    </ligand>
</feature>
<evidence type="ECO:0000256" key="9">
    <source>
        <dbReference type="HAMAP-Rule" id="MF_00210"/>
    </source>
</evidence>
<dbReference type="RefSeq" id="WP_089532363.1">
    <property type="nucleotide sequence ID" value="NZ_CP022437.1"/>
</dbReference>
<dbReference type="GO" id="GO:0009423">
    <property type="term" value="P:chorismate biosynthetic process"/>
    <property type="evidence" value="ECO:0007669"/>
    <property type="project" value="UniProtKB-UniRule"/>
</dbReference>
<dbReference type="InterPro" id="IPR001986">
    <property type="entry name" value="Enolpyruvate_Tfrase_dom"/>
</dbReference>
<feature type="binding site" evidence="9">
    <location>
        <position position="170"/>
    </location>
    <ligand>
        <name>3-phosphoshikimate</name>
        <dbReference type="ChEBI" id="CHEBI:145989"/>
    </ligand>
</feature>
<name>A0A221MD03_9BACI</name>
<dbReference type="FunFam" id="3.65.10.10:FF:000006">
    <property type="entry name" value="3-phosphoshikimate 1-carboxyvinyltransferase"/>
    <property type="match status" value="1"/>
</dbReference>
<evidence type="ECO:0000313" key="11">
    <source>
        <dbReference type="EMBL" id="ASN05514.1"/>
    </source>
</evidence>
<evidence type="ECO:0000256" key="3">
    <source>
        <dbReference type="ARBA" id="ARBA00009948"/>
    </source>
</evidence>
<dbReference type="KEGG" id="vne:CFK40_11075"/>
<dbReference type="EMBL" id="CP022437">
    <property type="protein sequence ID" value="ASN05514.1"/>
    <property type="molecule type" value="Genomic_DNA"/>
</dbReference>
<evidence type="ECO:0000259" key="10">
    <source>
        <dbReference type="Pfam" id="PF00275"/>
    </source>
</evidence>
<dbReference type="SUPFAM" id="SSF55205">
    <property type="entry name" value="EPT/RTPC-like"/>
    <property type="match status" value="1"/>
</dbReference>
<comment type="function">
    <text evidence="1 9">Catalyzes the transfer of the enolpyruvyl moiety of phosphoenolpyruvate (PEP) to the 5-hydroxyl of shikimate-3-phosphate (S3P) to produce enolpyruvyl shikimate-3-phosphate and inorganic phosphate.</text>
</comment>
<dbReference type="FunFam" id="3.65.10.10:FF:000005">
    <property type="entry name" value="3-phosphoshikimate 1-carboxyvinyltransferase"/>
    <property type="match status" value="1"/>
</dbReference>
<comment type="caution">
    <text evidence="9">Lacks conserved residue(s) required for the propagation of feature annotation.</text>
</comment>
<organism evidence="11 12">
    <name type="scientific">Virgibacillus necropolis</name>
    <dbReference type="NCBI Taxonomy" id="163877"/>
    <lineage>
        <taxon>Bacteria</taxon>
        <taxon>Bacillati</taxon>
        <taxon>Bacillota</taxon>
        <taxon>Bacilli</taxon>
        <taxon>Bacillales</taxon>
        <taxon>Bacillaceae</taxon>
        <taxon>Virgibacillus</taxon>
    </lineage>
</organism>
<evidence type="ECO:0000256" key="2">
    <source>
        <dbReference type="ARBA" id="ARBA00004811"/>
    </source>
</evidence>
<dbReference type="UniPathway" id="UPA00053">
    <property type="reaction ID" value="UER00089"/>
</dbReference>
<protein>
    <recommendedName>
        <fullName evidence="9">3-phosphoshikimate 1-carboxyvinyltransferase</fullName>
        <ecNumber evidence="9">2.5.1.19</ecNumber>
    </recommendedName>
    <alternativeName>
        <fullName evidence="9">5-enolpyruvylshikimate-3-phosphate synthase</fullName>
        <shortName evidence="9">EPSP synthase</shortName>
        <shortName evidence="9">EPSPS</shortName>
    </alternativeName>
</protein>
<dbReference type="GO" id="GO:0003866">
    <property type="term" value="F:3-phosphoshikimate 1-carboxyvinyltransferase activity"/>
    <property type="evidence" value="ECO:0007669"/>
    <property type="project" value="UniProtKB-UniRule"/>
</dbReference>
<dbReference type="PROSITE" id="PS00104">
    <property type="entry name" value="EPSP_SYNTHASE_1"/>
    <property type="match status" value="1"/>
</dbReference>
<dbReference type="OrthoDB" id="9809920at2"/>
<keyword evidence="6 9" id="KW-0808">Transferase</keyword>
<dbReference type="PROSITE" id="PS00885">
    <property type="entry name" value="EPSP_SYNTHASE_2"/>
    <property type="match status" value="1"/>
</dbReference>
<gene>
    <name evidence="9 11" type="primary">aroA</name>
    <name evidence="11" type="ORF">CFK40_11075</name>
</gene>
<evidence type="ECO:0000256" key="5">
    <source>
        <dbReference type="ARBA" id="ARBA00022605"/>
    </source>
</evidence>
<dbReference type="Gene3D" id="3.65.10.10">
    <property type="entry name" value="Enolpyruvate transferase domain"/>
    <property type="match status" value="2"/>
</dbReference>
<dbReference type="NCBIfam" id="TIGR01356">
    <property type="entry name" value="aroA"/>
    <property type="match status" value="1"/>
</dbReference>
<evidence type="ECO:0000256" key="4">
    <source>
        <dbReference type="ARBA" id="ARBA00022490"/>
    </source>
</evidence>
<keyword evidence="12" id="KW-1185">Reference proteome</keyword>
<dbReference type="PANTHER" id="PTHR21090">
    <property type="entry name" value="AROM/DEHYDROQUINATE SYNTHASE"/>
    <property type="match status" value="1"/>
</dbReference>
<dbReference type="PIRSF" id="PIRSF000505">
    <property type="entry name" value="EPSPS"/>
    <property type="match status" value="1"/>
</dbReference>
<dbReference type="EC" id="2.5.1.19" evidence="9"/>
<evidence type="ECO:0000313" key="12">
    <source>
        <dbReference type="Proteomes" id="UP000204391"/>
    </source>
</evidence>
<comment type="pathway">
    <text evidence="2 9">Metabolic intermediate biosynthesis; chorismate biosynthesis; chorismate from D-erythrose 4-phosphate and phosphoenolpyruvate: step 6/7.</text>
</comment>
<feature type="binding site" evidence="9">
    <location>
        <position position="24"/>
    </location>
    <ligand>
        <name>3-phosphoshikimate</name>
        <dbReference type="ChEBI" id="CHEBI:145989"/>
    </ligand>
</feature>
<comment type="similarity">
    <text evidence="3 9">Belongs to the EPSP synthase family.</text>
</comment>
<feature type="domain" description="Enolpyruvate transferase" evidence="10">
    <location>
        <begin position="12"/>
        <end position="424"/>
    </location>
</feature>
<dbReference type="CDD" id="cd01556">
    <property type="entry name" value="EPSP_synthase"/>
    <property type="match status" value="1"/>
</dbReference>
<dbReference type="InterPro" id="IPR006264">
    <property type="entry name" value="EPSP_synthase"/>
</dbReference>
<evidence type="ECO:0000256" key="6">
    <source>
        <dbReference type="ARBA" id="ARBA00022679"/>
    </source>
</evidence>